<dbReference type="EMBL" id="DWYS01000084">
    <property type="protein sequence ID" value="HJB07604.1"/>
    <property type="molecule type" value="Genomic_DNA"/>
</dbReference>
<proteinExistence type="predicted"/>
<reference evidence="2" key="1">
    <citation type="journal article" date="2021" name="PeerJ">
        <title>Extensive microbial diversity within the chicken gut microbiome revealed by metagenomics and culture.</title>
        <authorList>
            <person name="Gilroy R."/>
            <person name="Ravi A."/>
            <person name="Getino M."/>
            <person name="Pursley I."/>
            <person name="Horton D.L."/>
            <person name="Alikhan N.F."/>
            <person name="Baker D."/>
            <person name="Gharbi K."/>
            <person name="Hall N."/>
            <person name="Watson M."/>
            <person name="Adriaenssens E.M."/>
            <person name="Foster-Nyarko E."/>
            <person name="Jarju S."/>
            <person name="Secka A."/>
            <person name="Antonio M."/>
            <person name="Oren A."/>
            <person name="Chaudhuri R.R."/>
            <person name="La Ragione R."/>
            <person name="Hildebrand F."/>
            <person name="Pallen M.J."/>
        </authorList>
    </citation>
    <scope>NUCLEOTIDE SEQUENCE</scope>
    <source>
        <strain evidence="2">CHK188-4685</strain>
    </source>
</reference>
<dbReference type="AlphaFoldDB" id="A0A9D2L7V9"/>
<evidence type="ECO:0000313" key="2">
    <source>
        <dbReference type="EMBL" id="HJB07604.1"/>
    </source>
</evidence>
<evidence type="ECO:0000313" key="3">
    <source>
        <dbReference type="Proteomes" id="UP000886804"/>
    </source>
</evidence>
<comment type="caution">
    <text evidence="2">The sequence shown here is derived from an EMBL/GenBank/DDBJ whole genome shotgun (WGS) entry which is preliminary data.</text>
</comment>
<dbReference type="Gene3D" id="2.70.70.10">
    <property type="entry name" value="Glucose Permease (Domain IIA)"/>
    <property type="match status" value="1"/>
</dbReference>
<feature type="domain" description="M23ase beta-sheet core" evidence="1">
    <location>
        <begin position="146"/>
        <end position="250"/>
    </location>
</feature>
<reference evidence="2" key="2">
    <citation type="submission" date="2021-04" db="EMBL/GenBank/DDBJ databases">
        <authorList>
            <person name="Gilroy R."/>
        </authorList>
    </citation>
    <scope>NUCLEOTIDE SEQUENCE</scope>
    <source>
        <strain evidence="2">CHK188-4685</strain>
    </source>
</reference>
<dbReference type="Proteomes" id="UP000886804">
    <property type="component" value="Unassembled WGS sequence"/>
</dbReference>
<dbReference type="InterPro" id="IPR011055">
    <property type="entry name" value="Dup_hybrid_motif"/>
</dbReference>
<dbReference type="Pfam" id="PF01551">
    <property type="entry name" value="Peptidase_M23"/>
    <property type="match status" value="1"/>
</dbReference>
<protein>
    <submittedName>
        <fullName evidence="2">M23 family metallopeptidase</fullName>
    </submittedName>
</protein>
<gene>
    <name evidence="2" type="ORF">H9716_07015</name>
</gene>
<name>A0A9D2L7V9_9FIRM</name>
<sequence>MIWILLVLALFQGVVTRYLTENPDFYQLGPDTWESSEFRAMELGEAVSSWESLDGQQVAALMIQNDYDLRGLKQEEANYDDSLLLSRRPSDYGRLCRAYHQVFDDLKWFPVPASLNPQTPDIQYEDGWMEARDFPAENQQEEQRGHEGCDLMGTDCPAGFYPVVSISDGTIEKSGWLKLGGRRLGIRSPGGVYFYYAHLDRYSREWAEGDTVRAGELIGYMGDSGYGPEGTTGQFPVHLHLGIYLKTSHYDEMSINPYWLLRYLEKRRLSYWY</sequence>
<dbReference type="InterPro" id="IPR016047">
    <property type="entry name" value="M23ase_b-sheet_dom"/>
</dbReference>
<dbReference type="PANTHER" id="PTHR21666:SF270">
    <property type="entry name" value="MUREIN HYDROLASE ACTIVATOR ENVC"/>
    <property type="match status" value="1"/>
</dbReference>
<organism evidence="2 3">
    <name type="scientific">Candidatus Enterocloster faecavium</name>
    <dbReference type="NCBI Taxonomy" id="2838560"/>
    <lineage>
        <taxon>Bacteria</taxon>
        <taxon>Bacillati</taxon>
        <taxon>Bacillota</taxon>
        <taxon>Clostridia</taxon>
        <taxon>Lachnospirales</taxon>
        <taxon>Lachnospiraceae</taxon>
        <taxon>Enterocloster</taxon>
    </lineage>
</organism>
<evidence type="ECO:0000259" key="1">
    <source>
        <dbReference type="Pfam" id="PF01551"/>
    </source>
</evidence>
<dbReference type="CDD" id="cd12797">
    <property type="entry name" value="M23_peptidase"/>
    <property type="match status" value="1"/>
</dbReference>
<dbReference type="PANTHER" id="PTHR21666">
    <property type="entry name" value="PEPTIDASE-RELATED"/>
    <property type="match status" value="1"/>
</dbReference>
<accession>A0A9D2L7V9</accession>
<dbReference type="GO" id="GO:0004222">
    <property type="term" value="F:metalloendopeptidase activity"/>
    <property type="evidence" value="ECO:0007669"/>
    <property type="project" value="TreeGrafter"/>
</dbReference>
<dbReference type="SUPFAM" id="SSF51261">
    <property type="entry name" value="Duplicated hybrid motif"/>
    <property type="match status" value="1"/>
</dbReference>
<dbReference type="InterPro" id="IPR050570">
    <property type="entry name" value="Cell_wall_metabolism_enzyme"/>
</dbReference>